<dbReference type="Proteomes" id="UP000276133">
    <property type="component" value="Unassembled WGS sequence"/>
</dbReference>
<comment type="caution">
    <text evidence="1">The sequence shown here is derived from an EMBL/GenBank/DDBJ whole genome shotgun (WGS) entry which is preliminary data.</text>
</comment>
<organism evidence="1 2">
    <name type="scientific">Brachionus plicatilis</name>
    <name type="common">Marine rotifer</name>
    <name type="synonym">Brachionus muelleri</name>
    <dbReference type="NCBI Taxonomy" id="10195"/>
    <lineage>
        <taxon>Eukaryota</taxon>
        <taxon>Metazoa</taxon>
        <taxon>Spiralia</taxon>
        <taxon>Gnathifera</taxon>
        <taxon>Rotifera</taxon>
        <taxon>Eurotatoria</taxon>
        <taxon>Monogononta</taxon>
        <taxon>Pseudotrocha</taxon>
        <taxon>Ploima</taxon>
        <taxon>Brachionidae</taxon>
        <taxon>Brachionus</taxon>
    </lineage>
</organism>
<accession>A0A3M7P582</accession>
<sequence length="71" mass="7974">MTDSFEHKISPNVNKYSTLVLAKYLIFDEISNISTILQKNWLSGLGLDLRLKILGITTTGPSSSPRNNFFN</sequence>
<evidence type="ECO:0000313" key="2">
    <source>
        <dbReference type="Proteomes" id="UP000276133"/>
    </source>
</evidence>
<protein>
    <submittedName>
        <fullName evidence="1">Uncharacterized protein</fullName>
    </submittedName>
</protein>
<dbReference type="EMBL" id="REGN01013219">
    <property type="protein sequence ID" value="RMZ94212.1"/>
    <property type="molecule type" value="Genomic_DNA"/>
</dbReference>
<gene>
    <name evidence="1" type="ORF">BpHYR1_028351</name>
</gene>
<dbReference type="AlphaFoldDB" id="A0A3M7P582"/>
<name>A0A3M7P582_BRAPC</name>
<reference evidence="1 2" key="1">
    <citation type="journal article" date="2018" name="Sci. Rep.">
        <title>Genomic signatures of local adaptation to the degree of environmental predictability in rotifers.</title>
        <authorList>
            <person name="Franch-Gras L."/>
            <person name="Hahn C."/>
            <person name="Garcia-Roger E.M."/>
            <person name="Carmona M.J."/>
            <person name="Serra M."/>
            <person name="Gomez A."/>
        </authorList>
    </citation>
    <scope>NUCLEOTIDE SEQUENCE [LARGE SCALE GENOMIC DNA]</scope>
    <source>
        <strain evidence="1">HYR1</strain>
    </source>
</reference>
<proteinExistence type="predicted"/>
<evidence type="ECO:0000313" key="1">
    <source>
        <dbReference type="EMBL" id="RMZ94212.1"/>
    </source>
</evidence>
<keyword evidence="2" id="KW-1185">Reference proteome</keyword>